<dbReference type="Pfam" id="PF00589">
    <property type="entry name" value="Phage_integrase"/>
    <property type="match status" value="1"/>
</dbReference>
<dbReference type="CDD" id="cd00397">
    <property type="entry name" value="DNA_BRE_C"/>
    <property type="match status" value="1"/>
</dbReference>
<evidence type="ECO:0000256" key="1">
    <source>
        <dbReference type="ARBA" id="ARBA00023172"/>
    </source>
</evidence>
<evidence type="ECO:0000313" key="5">
    <source>
        <dbReference type="Proteomes" id="UP000317835"/>
    </source>
</evidence>
<dbReference type="InterPro" id="IPR013762">
    <property type="entry name" value="Integrase-like_cat_sf"/>
</dbReference>
<dbReference type="PANTHER" id="PTHR30349">
    <property type="entry name" value="PHAGE INTEGRASE-RELATED"/>
    <property type="match status" value="1"/>
</dbReference>
<protein>
    <submittedName>
        <fullName evidence="4">Site-specific tyrosine recombinase XerC</fullName>
    </submittedName>
</protein>
<evidence type="ECO:0000256" key="2">
    <source>
        <dbReference type="SAM" id="MobiDB-lite"/>
    </source>
</evidence>
<feature type="domain" description="Tyr recombinase" evidence="3">
    <location>
        <begin position="183"/>
        <end position="400"/>
    </location>
</feature>
<sequence>MPIRSDRTPSYRLHKPTGQAVVTLSGRDFYLGRHGTPESRAEYDRIIAEWLSLGRRLPGPNDDGQADLTVNEMLVAYLRHADAYYTKHGQPTKEPANIRIAVRALRQLYGNTLARDFGPRSLKALRQSFVGSGLCRNGVNKRTDQIKRAFKWAVSEELIPSSVAEALRTVEGLRRGRADVRESEPVRPVPDAFVDAVHPFVSRQVWAMIELQRLTGMRPGEVVSMRTIDIDTTGRIWIYSPESHKTEHHGRRRVIHLGPQAQATLRPWLRTELEAPLFSPAEADVERRAAMRAARKTPVQPSQRNRTKSRPEKRPGDTYTVVSYRRAITYGIARANRDLARRAGREIPAWHPNQLRHNAATRLRKEFGLDAARAVLGHSSPVVTEVYAELDSKKAAEVMGLIG</sequence>
<dbReference type="AlphaFoldDB" id="A0A518GZV1"/>
<dbReference type="Gene3D" id="1.10.443.10">
    <property type="entry name" value="Intergrase catalytic core"/>
    <property type="match status" value="1"/>
</dbReference>
<dbReference type="RefSeq" id="WP_231749608.1">
    <property type="nucleotide sequence ID" value="NZ_CP036426.1"/>
</dbReference>
<dbReference type="GO" id="GO:0015074">
    <property type="term" value="P:DNA integration"/>
    <property type="evidence" value="ECO:0007669"/>
    <property type="project" value="InterPro"/>
</dbReference>
<dbReference type="Proteomes" id="UP000317835">
    <property type="component" value="Chromosome"/>
</dbReference>
<feature type="region of interest" description="Disordered" evidence="2">
    <location>
        <begin position="288"/>
        <end position="317"/>
    </location>
</feature>
<dbReference type="KEGG" id="tpla:ElP_19910"/>
<proteinExistence type="predicted"/>
<accession>A0A518GZV1</accession>
<evidence type="ECO:0000259" key="3">
    <source>
        <dbReference type="PROSITE" id="PS51898"/>
    </source>
</evidence>
<dbReference type="SUPFAM" id="SSF56349">
    <property type="entry name" value="DNA breaking-rejoining enzymes"/>
    <property type="match status" value="1"/>
</dbReference>
<dbReference type="GO" id="GO:0003677">
    <property type="term" value="F:DNA binding"/>
    <property type="evidence" value="ECO:0007669"/>
    <property type="project" value="InterPro"/>
</dbReference>
<dbReference type="InterPro" id="IPR002104">
    <property type="entry name" value="Integrase_catalytic"/>
</dbReference>
<dbReference type="InterPro" id="IPR011010">
    <property type="entry name" value="DNA_brk_join_enz"/>
</dbReference>
<dbReference type="PANTHER" id="PTHR30349:SF64">
    <property type="entry name" value="PROPHAGE INTEGRASE INTD-RELATED"/>
    <property type="match status" value="1"/>
</dbReference>
<gene>
    <name evidence="4" type="ORF">ElP_19910</name>
</gene>
<keyword evidence="5" id="KW-1185">Reference proteome</keyword>
<dbReference type="InterPro" id="IPR050090">
    <property type="entry name" value="Tyrosine_recombinase_XerCD"/>
</dbReference>
<evidence type="ECO:0000313" key="4">
    <source>
        <dbReference type="EMBL" id="QDV34109.1"/>
    </source>
</evidence>
<dbReference type="GO" id="GO:0006310">
    <property type="term" value="P:DNA recombination"/>
    <property type="evidence" value="ECO:0007669"/>
    <property type="project" value="UniProtKB-KW"/>
</dbReference>
<name>A0A518GZV1_9BACT</name>
<reference evidence="4 5" key="1">
    <citation type="submission" date="2019-02" db="EMBL/GenBank/DDBJ databases">
        <title>Deep-cultivation of Planctomycetes and their phenomic and genomic characterization uncovers novel biology.</title>
        <authorList>
            <person name="Wiegand S."/>
            <person name="Jogler M."/>
            <person name="Boedeker C."/>
            <person name="Pinto D."/>
            <person name="Vollmers J."/>
            <person name="Rivas-Marin E."/>
            <person name="Kohn T."/>
            <person name="Peeters S.H."/>
            <person name="Heuer A."/>
            <person name="Rast P."/>
            <person name="Oberbeckmann S."/>
            <person name="Bunk B."/>
            <person name="Jeske O."/>
            <person name="Meyerdierks A."/>
            <person name="Storesund J.E."/>
            <person name="Kallscheuer N."/>
            <person name="Luecker S."/>
            <person name="Lage O.M."/>
            <person name="Pohl T."/>
            <person name="Merkel B.J."/>
            <person name="Hornburger P."/>
            <person name="Mueller R.-W."/>
            <person name="Bruemmer F."/>
            <person name="Labrenz M."/>
            <person name="Spormann A.M."/>
            <person name="Op den Camp H."/>
            <person name="Overmann J."/>
            <person name="Amann R."/>
            <person name="Jetten M.S.M."/>
            <person name="Mascher T."/>
            <person name="Medema M.H."/>
            <person name="Devos D.P."/>
            <person name="Kaster A.-K."/>
            <person name="Ovreas L."/>
            <person name="Rohde M."/>
            <person name="Galperin M.Y."/>
            <person name="Jogler C."/>
        </authorList>
    </citation>
    <scope>NUCLEOTIDE SEQUENCE [LARGE SCALE GENOMIC DNA]</scope>
    <source>
        <strain evidence="4 5">ElP</strain>
    </source>
</reference>
<organism evidence="4 5">
    <name type="scientific">Tautonia plasticadhaerens</name>
    <dbReference type="NCBI Taxonomy" id="2527974"/>
    <lineage>
        <taxon>Bacteria</taxon>
        <taxon>Pseudomonadati</taxon>
        <taxon>Planctomycetota</taxon>
        <taxon>Planctomycetia</taxon>
        <taxon>Isosphaerales</taxon>
        <taxon>Isosphaeraceae</taxon>
        <taxon>Tautonia</taxon>
    </lineage>
</organism>
<keyword evidence="1" id="KW-0233">DNA recombination</keyword>
<dbReference type="EMBL" id="CP036426">
    <property type="protein sequence ID" value="QDV34109.1"/>
    <property type="molecule type" value="Genomic_DNA"/>
</dbReference>
<dbReference type="PROSITE" id="PS51898">
    <property type="entry name" value="TYR_RECOMBINASE"/>
    <property type="match status" value="1"/>
</dbReference>